<dbReference type="InterPro" id="IPR012337">
    <property type="entry name" value="RNaseH-like_sf"/>
</dbReference>
<dbReference type="Pfam" id="PF22936">
    <property type="entry name" value="Pol_BBD"/>
    <property type="match status" value="1"/>
</dbReference>
<keyword evidence="21" id="KW-1185">Reference proteome</keyword>
<evidence type="ECO:0000256" key="6">
    <source>
        <dbReference type="ARBA" id="ARBA00022723"/>
    </source>
</evidence>
<evidence type="ECO:0000256" key="8">
    <source>
        <dbReference type="ARBA" id="ARBA00022759"/>
    </source>
</evidence>
<dbReference type="InterPro" id="IPR036397">
    <property type="entry name" value="RNaseH_sf"/>
</dbReference>
<dbReference type="Pfam" id="PF13976">
    <property type="entry name" value="gag_pre-integrs"/>
    <property type="match status" value="1"/>
</dbReference>
<evidence type="ECO:0000256" key="7">
    <source>
        <dbReference type="ARBA" id="ARBA00022741"/>
    </source>
</evidence>
<evidence type="ECO:0000256" key="11">
    <source>
        <dbReference type="ARBA" id="ARBA00022842"/>
    </source>
</evidence>
<keyword evidence="2" id="KW-1188">Viral release from host cell</keyword>
<keyword evidence="6" id="KW-0479">Metal-binding</keyword>
<protein>
    <recommendedName>
        <fullName evidence="22">GAG-pre-integrase domain-containing protein</fullName>
    </recommendedName>
</protein>
<dbReference type="GO" id="GO:0008233">
    <property type="term" value="F:peptidase activity"/>
    <property type="evidence" value="ECO:0007669"/>
    <property type="project" value="UniProtKB-KW"/>
</dbReference>
<dbReference type="GO" id="GO:0004519">
    <property type="term" value="F:endonuclease activity"/>
    <property type="evidence" value="ECO:0007669"/>
    <property type="project" value="UniProtKB-KW"/>
</dbReference>
<evidence type="ECO:0000256" key="14">
    <source>
        <dbReference type="ARBA" id="ARBA00022932"/>
    </source>
</evidence>
<keyword evidence="4" id="KW-0548">Nucleotidyltransferase</keyword>
<reference evidence="20" key="1">
    <citation type="submission" date="2021-03" db="EMBL/GenBank/DDBJ databases">
        <title>Draft genome sequence of rust myrtle Austropuccinia psidii MF-1, a brazilian biotype.</title>
        <authorList>
            <person name="Quecine M.C."/>
            <person name="Pachon D.M.R."/>
            <person name="Bonatelli M.L."/>
            <person name="Correr F.H."/>
            <person name="Franceschini L.M."/>
            <person name="Leite T.F."/>
            <person name="Margarido G.R.A."/>
            <person name="Almeida C.A."/>
            <person name="Ferrarezi J.A."/>
            <person name="Labate C.A."/>
        </authorList>
    </citation>
    <scope>NUCLEOTIDE SEQUENCE</scope>
    <source>
        <strain evidence="20">MF-1</strain>
    </source>
</reference>
<organism evidence="20 21">
    <name type="scientific">Austropuccinia psidii MF-1</name>
    <dbReference type="NCBI Taxonomy" id="1389203"/>
    <lineage>
        <taxon>Eukaryota</taxon>
        <taxon>Fungi</taxon>
        <taxon>Dikarya</taxon>
        <taxon>Basidiomycota</taxon>
        <taxon>Pucciniomycotina</taxon>
        <taxon>Pucciniomycetes</taxon>
        <taxon>Pucciniales</taxon>
        <taxon>Sphaerophragmiaceae</taxon>
        <taxon>Austropuccinia</taxon>
    </lineage>
</organism>
<evidence type="ECO:0000256" key="2">
    <source>
        <dbReference type="ARBA" id="ARBA00022612"/>
    </source>
</evidence>
<dbReference type="GO" id="GO:0046872">
    <property type="term" value="F:metal ion binding"/>
    <property type="evidence" value="ECO:0007669"/>
    <property type="project" value="UniProtKB-KW"/>
</dbReference>
<keyword evidence="3" id="KW-0645">Protease</keyword>
<evidence type="ECO:0000256" key="4">
    <source>
        <dbReference type="ARBA" id="ARBA00022695"/>
    </source>
</evidence>
<dbReference type="GO" id="GO:0003676">
    <property type="term" value="F:nucleic acid binding"/>
    <property type="evidence" value="ECO:0007669"/>
    <property type="project" value="InterPro"/>
</dbReference>
<dbReference type="SUPFAM" id="SSF53098">
    <property type="entry name" value="Ribonuclease H-like"/>
    <property type="match status" value="1"/>
</dbReference>
<evidence type="ECO:0000256" key="1">
    <source>
        <dbReference type="ARBA" id="ARBA00002180"/>
    </source>
</evidence>
<evidence type="ECO:0000256" key="9">
    <source>
        <dbReference type="ARBA" id="ARBA00022801"/>
    </source>
</evidence>
<feature type="domain" description="GAG-pre-integrase" evidence="18">
    <location>
        <begin position="246"/>
        <end position="306"/>
    </location>
</feature>
<comment type="function">
    <text evidence="1">The aspartyl protease (PR) mediates the proteolytic cleavages of the Gag and Gag-Pol polyproteins after assembly of the VLP.</text>
</comment>
<dbReference type="GO" id="GO:0005524">
    <property type="term" value="F:ATP binding"/>
    <property type="evidence" value="ECO:0007669"/>
    <property type="project" value="UniProtKB-KW"/>
</dbReference>
<feature type="region of interest" description="Disordered" evidence="17">
    <location>
        <begin position="58"/>
        <end position="89"/>
    </location>
</feature>
<evidence type="ECO:0000313" key="20">
    <source>
        <dbReference type="EMBL" id="MBW0500687.1"/>
    </source>
</evidence>
<dbReference type="GO" id="GO:0006310">
    <property type="term" value="P:DNA recombination"/>
    <property type="evidence" value="ECO:0007669"/>
    <property type="project" value="UniProtKB-KW"/>
</dbReference>
<accession>A0A9Q3DIQ8</accession>
<dbReference type="EMBL" id="AVOT02015944">
    <property type="protein sequence ID" value="MBW0500687.1"/>
    <property type="molecule type" value="Genomic_DNA"/>
</dbReference>
<proteinExistence type="predicted"/>
<evidence type="ECO:0000256" key="17">
    <source>
        <dbReference type="SAM" id="MobiDB-lite"/>
    </source>
</evidence>
<dbReference type="InterPro" id="IPR054722">
    <property type="entry name" value="PolX-like_BBD"/>
</dbReference>
<keyword evidence="5" id="KW-0540">Nuclease</keyword>
<feature type="domain" description="Retrovirus-related Pol polyprotein from transposon TNT 1-94-like beta-barrel" evidence="19">
    <location>
        <begin position="134"/>
        <end position="209"/>
    </location>
</feature>
<evidence type="ECO:0000256" key="5">
    <source>
        <dbReference type="ARBA" id="ARBA00022722"/>
    </source>
</evidence>
<keyword evidence="12" id="KW-0229">DNA integration</keyword>
<keyword evidence="10" id="KW-0067">ATP-binding</keyword>
<keyword evidence="7" id="KW-0547">Nucleotide-binding</keyword>
<evidence type="ECO:0008006" key="22">
    <source>
        <dbReference type="Google" id="ProtNLM"/>
    </source>
</evidence>
<evidence type="ECO:0000256" key="16">
    <source>
        <dbReference type="ARBA" id="ARBA00023172"/>
    </source>
</evidence>
<evidence type="ECO:0000256" key="3">
    <source>
        <dbReference type="ARBA" id="ARBA00022670"/>
    </source>
</evidence>
<dbReference type="GO" id="GO:0015074">
    <property type="term" value="P:DNA integration"/>
    <property type="evidence" value="ECO:0007669"/>
    <property type="project" value="UniProtKB-KW"/>
</dbReference>
<keyword evidence="8" id="KW-0255">Endonuclease</keyword>
<dbReference type="PANTHER" id="PTHR42648">
    <property type="entry name" value="TRANSPOSASE, PUTATIVE-RELATED"/>
    <property type="match status" value="1"/>
</dbReference>
<keyword evidence="16" id="KW-0233">DNA recombination</keyword>
<keyword evidence="14" id="KW-0239">DNA-directed DNA polymerase</keyword>
<evidence type="ECO:0000256" key="10">
    <source>
        <dbReference type="ARBA" id="ARBA00022840"/>
    </source>
</evidence>
<dbReference type="GO" id="GO:0003887">
    <property type="term" value="F:DNA-directed DNA polymerase activity"/>
    <property type="evidence" value="ECO:0007669"/>
    <property type="project" value="UniProtKB-KW"/>
</dbReference>
<keyword evidence="9" id="KW-0378">Hydrolase</keyword>
<evidence type="ECO:0000256" key="13">
    <source>
        <dbReference type="ARBA" id="ARBA00022918"/>
    </source>
</evidence>
<dbReference type="AlphaFoldDB" id="A0A9Q3DIQ8"/>
<dbReference type="OrthoDB" id="3344688at2759"/>
<keyword evidence="15" id="KW-0917">Virion maturation</keyword>
<keyword evidence="13" id="KW-0695">RNA-directed DNA polymerase</keyword>
<comment type="caution">
    <text evidence="20">The sequence shown here is derived from an EMBL/GenBank/DDBJ whole genome shotgun (WGS) entry which is preliminary data.</text>
</comment>
<feature type="compositionally biased region" description="Low complexity" evidence="17">
    <location>
        <begin position="58"/>
        <end position="72"/>
    </location>
</feature>
<evidence type="ECO:0000259" key="19">
    <source>
        <dbReference type="Pfam" id="PF22936"/>
    </source>
</evidence>
<keyword evidence="14" id="KW-0808">Transferase</keyword>
<keyword evidence="11" id="KW-0460">Magnesium</keyword>
<dbReference type="Gene3D" id="3.30.420.10">
    <property type="entry name" value="Ribonuclease H-like superfamily/Ribonuclease H"/>
    <property type="match status" value="1"/>
</dbReference>
<dbReference type="InterPro" id="IPR025724">
    <property type="entry name" value="GAG-pre-integrase_dom"/>
</dbReference>
<dbReference type="Proteomes" id="UP000765509">
    <property type="component" value="Unassembled WGS sequence"/>
</dbReference>
<dbReference type="PANTHER" id="PTHR42648:SF11">
    <property type="entry name" value="TRANSPOSON TY4-P GAG-POL POLYPROTEIN"/>
    <property type="match status" value="1"/>
</dbReference>
<sequence length="398" mass="44428">MFFHHWNKQFFHEISTAIDAKLSLDDKAQIRAEDILQVAQHFQKRNHTLSLSPPPLVLAASSSHHQHSQPASGDCPHKKAGLPGIPNPRIKNPNHILKKSKVLPHPCVSEVEVEEEDPFIASIESTRENDSLVLLDSGATHHVSGDLSLFTNITKINLTLSVASAKKHPVEGKGLICLACPSGNLLLTEAFYCPDIPSTVISLEKFMKNDGKVDFRNGVFYLHQQSCIYPCLLHHNRWFLKTYATASCNAIVEDFNQTATLFHRRLAHISLRTIRKLQKLKCIDGLPATVLHHDVQLCHACSMAKSQHLPLNLPSRGIVEKPGDVIVADLMGPFPISFDKHLYAMRFFEDSGITQEMIIPYEHHQAGKVEQTNRTIAEAARSMLIDSGVDIGLFPYAF</sequence>
<dbReference type="InterPro" id="IPR039537">
    <property type="entry name" value="Retrotran_Ty1/copia-like"/>
</dbReference>
<name>A0A9Q3DIQ8_9BASI</name>
<dbReference type="GO" id="GO:0006508">
    <property type="term" value="P:proteolysis"/>
    <property type="evidence" value="ECO:0007669"/>
    <property type="project" value="UniProtKB-KW"/>
</dbReference>
<evidence type="ECO:0000256" key="12">
    <source>
        <dbReference type="ARBA" id="ARBA00022908"/>
    </source>
</evidence>
<gene>
    <name evidence="20" type="ORF">O181_040402</name>
</gene>
<evidence type="ECO:0000313" key="21">
    <source>
        <dbReference type="Proteomes" id="UP000765509"/>
    </source>
</evidence>
<evidence type="ECO:0000256" key="15">
    <source>
        <dbReference type="ARBA" id="ARBA00023113"/>
    </source>
</evidence>
<evidence type="ECO:0000259" key="18">
    <source>
        <dbReference type="Pfam" id="PF13976"/>
    </source>
</evidence>
<dbReference type="GO" id="GO:0003964">
    <property type="term" value="F:RNA-directed DNA polymerase activity"/>
    <property type="evidence" value="ECO:0007669"/>
    <property type="project" value="UniProtKB-KW"/>
</dbReference>